<keyword evidence="9" id="KW-0486">Methionine biosynthesis</keyword>
<protein>
    <recommendedName>
        <fullName evidence="5">Homoserine dehydrogenase</fullName>
        <ecNumber evidence="4">1.1.1.3</ecNumber>
    </recommendedName>
</protein>
<dbReference type="EC" id="1.1.1.3" evidence="4"/>
<dbReference type="Gene3D" id="3.30.70.260">
    <property type="match status" value="1"/>
</dbReference>
<accession>A0A1H0THQ2</accession>
<gene>
    <name evidence="15" type="ORF">SAMN04489708_11570</name>
</gene>
<feature type="domain" description="Aspartate/homoserine dehydrogenase NAD-binding" evidence="14">
    <location>
        <begin position="30"/>
        <end position="152"/>
    </location>
</feature>
<dbReference type="OrthoDB" id="8807721at2"/>
<dbReference type="GO" id="GO:0009086">
    <property type="term" value="P:methionine biosynthetic process"/>
    <property type="evidence" value="ECO:0007669"/>
    <property type="project" value="UniProtKB-KW"/>
</dbReference>
<dbReference type="PIRSF" id="PIRSF000098">
    <property type="entry name" value="Homoser_dehydrog"/>
    <property type="match status" value="1"/>
</dbReference>
<feature type="active site" description="Proton donor" evidence="10">
    <location>
        <position position="228"/>
    </location>
</feature>
<dbReference type="SUPFAM" id="SSF51735">
    <property type="entry name" value="NAD(P)-binding Rossmann-fold domains"/>
    <property type="match status" value="1"/>
</dbReference>
<keyword evidence="7" id="KW-0791">Threonine biosynthesis</keyword>
<dbReference type="UniPathway" id="UPA00050">
    <property type="reaction ID" value="UER00063"/>
</dbReference>
<dbReference type="PROSITE" id="PS01042">
    <property type="entry name" value="HOMOSER_DHGENASE"/>
    <property type="match status" value="1"/>
</dbReference>
<evidence type="ECO:0000256" key="11">
    <source>
        <dbReference type="PIRSR" id="PIRSR000098-2"/>
    </source>
</evidence>
<keyword evidence="8" id="KW-0560">Oxidoreductase</keyword>
<sequence length="466" mass="48280">MFNDPQWRPLPDAAPASGAGLRPLRVGMIGIGTVGLGTWQVLARNQAQIAARAGRGIEIVAVAARDLARARRVLGEAAAGVELTGDPLSLATHPGIDVLLEVAGGTDAPREWVSAAIGLGKPVVTANKALLAVHGNALFAQAESRGVPLAYEAAVAGGIPIVKALREGAAANRVEWLAGIVNGTSNYILSRMRQAGLAFGDALAEAQALGYAEADPTFDVDGIDAAHKTALLAANAFSTPVCFDRAHVEGIRGVDALDVSAAREWGHAVKLLGIARRQKESVELRVHPALVPATHLLAQVEGAMNAVLVCGDAQGIALHYGAGAGAEPTASAVVADLVDLARQTVAQAGGPIRCTVPPLGVPGAALLDRPVLRMDDVVTRHYLRVPLREGAEGTAPAALAQWLEQAGVAVERLDAWRPQGQGNFHAQLLALTGPARDGTVRDVLQHAAQADWCEGTPAHLRVESLE</sequence>
<evidence type="ECO:0000256" key="1">
    <source>
        <dbReference type="ARBA" id="ARBA00005056"/>
    </source>
</evidence>
<evidence type="ECO:0000256" key="10">
    <source>
        <dbReference type="PIRSR" id="PIRSR000098-1"/>
    </source>
</evidence>
<dbReference type="Gene3D" id="3.40.50.720">
    <property type="entry name" value="NAD(P)-binding Rossmann-like Domain"/>
    <property type="match status" value="1"/>
</dbReference>
<dbReference type="GO" id="GO:0050661">
    <property type="term" value="F:NADP binding"/>
    <property type="evidence" value="ECO:0007669"/>
    <property type="project" value="InterPro"/>
</dbReference>
<comment type="similarity">
    <text evidence="3 12">Belongs to the homoserine dehydrogenase family.</text>
</comment>
<dbReference type="InterPro" id="IPR005106">
    <property type="entry name" value="Asp/hSer_DH_NAD-bd"/>
</dbReference>
<name>A0A1H0THQ2_9BURK</name>
<dbReference type="Proteomes" id="UP000199317">
    <property type="component" value="Unassembled WGS sequence"/>
</dbReference>
<dbReference type="SUPFAM" id="SSF55347">
    <property type="entry name" value="Glyceraldehyde-3-phosphate dehydrogenase-like, C-terminal domain"/>
    <property type="match status" value="1"/>
</dbReference>
<evidence type="ECO:0000256" key="2">
    <source>
        <dbReference type="ARBA" id="ARBA00005062"/>
    </source>
</evidence>
<dbReference type="PANTHER" id="PTHR43331:SF1">
    <property type="entry name" value="HOMOSERINE DEHYDROGENASE"/>
    <property type="match status" value="1"/>
</dbReference>
<dbReference type="InterPro" id="IPR016204">
    <property type="entry name" value="HDH"/>
</dbReference>
<dbReference type="RefSeq" id="WP_092835172.1">
    <property type="nucleotide sequence ID" value="NZ_CP028290.1"/>
</dbReference>
<reference evidence="16" key="1">
    <citation type="submission" date="2016-10" db="EMBL/GenBank/DDBJ databases">
        <authorList>
            <person name="Varghese N."/>
            <person name="Submissions S."/>
        </authorList>
    </citation>
    <scope>NUCLEOTIDE SEQUENCE [LARGE SCALE GENOMIC DNA]</scope>
    <source>
        <strain evidence="16">DSM 17101</strain>
    </source>
</reference>
<evidence type="ECO:0000256" key="3">
    <source>
        <dbReference type="ARBA" id="ARBA00006753"/>
    </source>
</evidence>
<dbReference type="InterPro" id="IPR036291">
    <property type="entry name" value="NAD(P)-bd_dom_sf"/>
</dbReference>
<evidence type="ECO:0000256" key="4">
    <source>
        <dbReference type="ARBA" id="ARBA00013213"/>
    </source>
</evidence>
<organism evidence="15 16">
    <name type="scientific">Paracidovorax cattleyae</name>
    <dbReference type="NCBI Taxonomy" id="80868"/>
    <lineage>
        <taxon>Bacteria</taxon>
        <taxon>Pseudomonadati</taxon>
        <taxon>Pseudomonadota</taxon>
        <taxon>Betaproteobacteria</taxon>
        <taxon>Burkholderiales</taxon>
        <taxon>Comamonadaceae</taxon>
        <taxon>Paracidovorax</taxon>
    </lineage>
</organism>
<keyword evidence="6" id="KW-0028">Amino-acid biosynthesis</keyword>
<dbReference type="NCBIfam" id="NF004976">
    <property type="entry name" value="PRK06349.1"/>
    <property type="match status" value="1"/>
</dbReference>
<dbReference type="EMBL" id="FNJL01000015">
    <property type="protein sequence ID" value="SDP53567.1"/>
    <property type="molecule type" value="Genomic_DNA"/>
</dbReference>
<keyword evidence="16" id="KW-1185">Reference proteome</keyword>
<keyword evidence="11" id="KW-0521">NADP</keyword>
<dbReference type="FunFam" id="3.30.360.10:FF:000005">
    <property type="entry name" value="Homoserine dehydrogenase"/>
    <property type="match status" value="1"/>
</dbReference>
<dbReference type="PANTHER" id="PTHR43331">
    <property type="entry name" value="HOMOSERINE DEHYDROGENASE"/>
    <property type="match status" value="1"/>
</dbReference>
<dbReference type="InterPro" id="IPR001342">
    <property type="entry name" value="HDH_cat"/>
</dbReference>
<dbReference type="Pfam" id="PF00742">
    <property type="entry name" value="Homoserine_dh"/>
    <property type="match status" value="1"/>
</dbReference>
<evidence type="ECO:0000256" key="9">
    <source>
        <dbReference type="ARBA" id="ARBA00023167"/>
    </source>
</evidence>
<evidence type="ECO:0000256" key="7">
    <source>
        <dbReference type="ARBA" id="ARBA00022697"/>
    </source>
</evidence>
<evidence type="ECO:0000313" key="16">
    <source>
        <dbReference type="Proteomes" id="UP000199317"/>
    </source>
</evidence>
<feature type="binding site" evidence="11">
    <location>
        <position position="213"/>
    </location>
    <ligand>
        <name>L-homoserine</name>
        <dbReference type="ChEBI" id="CHEBI:57476"/>
    </ligand>
</feature>
<dbReference type="Gene3D" id="3.30.360.10">
    <property type="entry name" value="Dihydrodipicolinate Reductase, domain 2"/>
    <property type="match status" value="1"/>
</dbReference>
<dbReference type="UniPathway" id="UPA00051">
    <property type="reaction ID" value="UER00465"/>
</dbReference>
<proteinExistence type="inferred from homology"/>
<evidence type="ECO:0000256" key="6">
    <source>
        <dbReference type="ARBA" id="ARBA00022605"/>
    </source>
</evidence>
<dbReference type="AlphaFoldDB" id="A0A1H0THQ2"/>
<dbReference type="GO" id="GO:0004412">
    <property type="term" value="F:homoserine dehydrogenase activity"/>
    <property type="evidence" value="ECO:0007669"/>
    <property type="project" value="UniProtKB-EC"/>
</dbReference>
<dbReference type="Pfam" id="PF03447">
    <property type="entry name" value="NAD_binding_3"/>
    <property type="match status" value="1"/>
</dbReference>
<comment type="pathway">
    <text evidence="2">Amino-acid biosynthesis; L-methionine biosynthesis via de novo pathway; L-homoserine from L-aspartate: step 3/3.</text>
</comment>
<evidence type="ECO:0000256" key="8">
    <source>
        <dbReference type="ARBA" id="ARBA00023002"/>
    </source>
</evidence>
<feature type="binding site" evidence="11">
    <location>
        <position position="128"/>
    </location>
    <ligand>
        <name>NADPH</name>
        <dbReference type="ChEBI" id="CHEBI:57783"/>
    </ligand>
</feature>
<dbReference type="GO" id="GO:0009088">
    <property type="term" value="P:threonine biosynthetic process"/>
    <property type="evidence" value="ECO:0007669"/>
    <property type="project" value="UniProtKB-UniPathway"/>
</dbReference>
<feature type="domain" description="Homoserine dehydrogenase catalytic" evidence="13">
    <location>
        <begin position="160"/>
        <end position="338"/>
    </location>
</feature>
<dbReference type="InterPro" id="IPR019811">
    <property type="entry name" value="HDH_CS"/>
</dbReference>
<evidence type="ECO:0000256" key="5">
    <source>
        <dbReference type="ARBA" id="ARBA00013376"/>
    </source>
</evidence>
<evidence type="ECO:0000259" key="13">
    <source>
        <dbReference type="Pfam" id="PF00742"/>
    </source>
</evidence>
<evidence type="ECO:0000256" key="12">
    <source>
        <dbReference type="RuleBase" id="RU004171"/>
    </source>
</evidence>
<evidence type="ECO:0000259" key="14">
    <source>
        <dbReference type="Pfam" id="PF03447"/>
    </source>
</evidence>
<evidence type="ECO:0000313" key="15">
    <source>
        <dbReference type="EMBL" id="SDP53567.1"/>
    </source>
</evidence>
<comment type="pathway">
    <text evidence="1">Amino-acid biosynthesis; L-threonine biosynthesis; L-threonine from L-aspartate: step 3/5.</text>
</comment>